<gene>
    <name evidence="4" type="ORF">M0812_16666</name>
</gene>
<dbReference type="EMBL" id="JANTQA010000033">
    <property type="protein sequence ID" value="KAJ3437503.1"/>
    <property type="molecule type" value="Genomic_DNA"/>
</dbReference>
<feature type="compositionally biased region" description="Polar residues" evidence="2">
    <location>
        <begin position="205"/>
        <end position="243"/>
    </location>
</feature>
<feature type="region of interest" description="Disordered" evidence="2">
    <location>
        <begin position="158"/>
        <end position="180"/>
    </location>
</feature>
<keyword evidence="1" id="KW-0694">RNA-binding</keyword>
<evidence type="ECO:0000256" key="1">
    <source>
        <dbReference type="PROSITE-ProRule" id="PRU00117"/>
    </source>
</evidence>
<protein>
    <submittedName>
        <fullName evidence="4">Splicing factor</fullName>
    </submittedName>
</protein>
<feature type="region of interest" description="Disordered" evidence="2">
    <location>
        <begin position="205"/>
        <end position="257"/>
    </location>
</feature>
<dbReference type="PROSITE" id="PS50084">
    <property type="entry name" value="KH_TYPE_1"/>
    <property type="match status" value="1"/>
</dbReference>
<feature type="domain" description="K Homology" evidence="3">
    <location>
        <begin position="119"/>
        <end position="204"/>
    </location>
</feature>
<sequence length="514" mass="59513">MINSGWKTQQSDLPIPKILQNSLPEETLEAILLRVRLEEINLQLAKPSLLASYDLIFESEMQVNTTNPQILREIAMSKLLEERKELIFRAKEIDPNYVPPQLPTEEEEEEEVGEEEEGGLIKRKVLIPEVRLVGILIGNKGSNIERIKKQTNTKIIVQGKGIDSKNNRNKNTKKQIENEPTHALILGKRSDVDLAEQLVRNSIFPQQNNFRQSPNQSHGFGYQPRNSIPKNSSFENKSRFNNNQQQRQQQQQQRQQQQQQQQQQQRQLQQHLQQQLQQQQQQISQNNMTQNNTFYQNRGKNENYNNYNTNSRIRKFSYETDNQNLNSLMTTQNNQTSNPIGNINQKENLKTNNNTNTNSNKYNYYHNKNTNDSLTPNISTQNGSSGALNTSSSSLPQPNQKNDSIDNIELKRRRLLLQSNNNSLFQNSFDYGLTTNNPQTIQSNDTMQQRLLQQQVQQRIQQRIQQNLQQQRLEKDSLNSVNNTNNQPMSNFIGMMNSTKYLPEKPPGTEGALI</sequence>
<dbReference type="CDD" id="cd00105">
    <property type="entry name" value="KH-I"/>
    <property type="match status" value="1"/>
</dbReference>
<name>A0AAV7Z6Y8_9EUKA</name>
<dbReference type="InterPro" id="IPR004087">
    <property type="entry name" value="KH_dom"/>
</dbReference>
<dbReference type="GO" id="GO:0003723">
    <property type="term" value="F:RNA binding"/>
    <property type="evidence" value="ECO:0007669"/>
    <property type="project" value="UniProtKB-UniRule"/>
</dbReference>
<dbReference type="SUPFAM" id="SSF54791">
    <property type="entry name" value="Eukaryotic type KH-domain (KH-domain type I)"/>
    <property type="match status" value="1"/>
</dbReference>
<proteinExistence type="predicted"/>
<dbReference type="Proteomes" id="UP001146793">
    <property type="component" value="Unassembled WGS sequence"/>
</dbReference>
<evidence type="ECO:0000313" key="5">
    <source>
        <dbReference type="Proteomes" id="UP001146793"/>
    </source>
</evidence>
<dbReference type="Gene3D" id="3.30.1370.10">
    <property type="entry name" value="K Homology domain, type 1"/>
    <property type="match status" value="1"/>
</dbReference>
<reference evidence="4" key="1">
    <citation type="submission" date="2022-08" db="EMBL/GenBank/DDBJ databases">
        <title>Novel sulphate-reducing endosymbionts in the free-living metamonad Anaeramoeba.</title>
        <authorList>
            <person name="Jerlstrom-Hultqvist J."/>
            <person name="Cepicka I."/>
            <person name="Gallot-Lavallee L."/>
            <person name="Salas-Leiva D."/>
            <person name="Curtis B.A."/>
            <person name="Zahonova K."/>
            <person name="Pipaliya S."/>
            <person name="Dacks J."/>
            <person name="Roger A.J."/>
        </authorList>
    </citation>
    <scope>NUCLEOTIDE SEQUENCE</scope>
    <source>
        <strain evidence="4">Busselton2</strain>
    </source>
</reference>
<evidence type="ECO:0000259" key="3">
    <source>
        <dbReference type="SMART" id="SM00322"/>
    </source>
</evidence>
<feature type="compositionally biased region" description="Polar residues" evidence="2">
    <location>
        <begin position="372"/>
        <end position="381"/>
    </location>
</feature>
<evidence type="ECO:0000313" key="4">
    <source>
        <dbReference type="EMBL" id="KAJ3437503.1"/>
    </source>
</evidence>
<feature type="compositionally biased region" description="Low complexity" evidence="2">
    <location>
        <begin position="382"/>
        <end position="395"/>
    </location>
</feature>
<feature type="compositionally biased region" description="Polar residues" evidence="2">
    <location>
        <begin position="329"/>
        <end position="341"/>
    </location>
</feature>
<feature type="region of interest" description="Disordered" evidence="2">
    <location>
        <begin position="329"/>
        <end position="403"/>
    </location>
</feature>
<feature type="compositionally biased region" description="Low complexity" evidence="2">
    <location>
        <begin position="244"/>
        <end position="257"/>
    </location>
</feature>
<dbReference type="SMART" id="SM00322">
    <property type="entry name" value="KH"/>
    <property type="match status" value="1"/>
</dbReference>
<evidence type="ECO:0000256" key="2">
    <source>
        <dbReference type="SAM" id="MobiDB-lite"/>
    </source>
</evidence>
<organism evidence="4 5">
    <name type="scientific">Anaeramoeba flamelloides</name>
    <dbReference type="NCBI Taxonomy" id="1746091"/>
    <lineage>
        <taxon>Eukaryota</taxon>
        <taxon>Metamonada</taxon>
        <taxon>Anaeramoebidae</taxon>
        <taxon>Anaeramoeba</taxon>
    </lineage>
</organism>
<comment type="caution">
    <text evidence="4">The sequence shown here is derived from an EMBL/GenBank/DDBJ whole genome shotgun (WGS) entry which is preliminary data.</text>
</comment>
<accession>A0AAV7Z6Y8</accession>
<dbReference type="AlphaFoldDB" id="A0AAV7Z6Y8"/>
<feature type="compositionally biased region" description="Low complexity" evidence="2">
    <location>
        <begin position="342"/>
        <end position="371"/>
    </location>
</feature>
<dbReference type="InterPro" id="IPR055256">
    <property type="entry name" value="KH_1_KHDC4/BBP-like"/>
</dbReference>
<dbReference type="InterPro" id="IPR036612">
    <property type="entry name" value="KH_dom_type_1_sf"/>
</dbReference>
<dbReference type="Pfam" id="PF22675">
    <property type="entry name" value="KH-I_KHDC4-BBP"/>
    <property type="match status" value="1"/>
</dbReference>